<reference evidence="2 3" key="1">
    <citation type="submission" date="2017-08" db="EMBL/GenBank/DDBJ databases">
        <authorList>
            <person name="de Groot N.N."/>
        </authorList>
    </citation>
    <scope>NUCLEOTIDE SEQUENCE [LARGE SCALE GENOMIC DNA]</scope>
    <source>
        <strain evidence="2 3">HM2</strain>
    </source>
</reference>
<sequence>MEEQNIHSAEVQKQMRKVGLKIAFIMALLMSFGLSLTGQLMAEHPPEMPTIAIVIGFLKCFALSFVISFVIGFFVPIPKVNAALARKFHLQPHTPKAHFVESLASNLIYTPLITTAMVCFVYFTMMPEGHKPPFLAMFIFSQVVCLVVAQVLIMVFVPIIMKLVLPKMPPRP</sequence>
<feature type="transmembrane region" description="Helical" evidence="1">
    <location>
        <begin position="22"/>
        <end position="42"/>
    </location>
</feature>
<organism evidence="2 3">
    <name type="scientific">Fibrobacter succinogenes</name>
    <name type="common">Bacteroides succinogenes</name>
    <dbReference type="NCBI Taxonomy" id="833"/>
    <lineage>
        <taxon>Bacteria</taxon>
        <taxon>Pseudomonadati</taxon>
        <taxon>Fibrobacterota</taxon>
        <taxon>Fibrobacteria</taxon>
        <taxon>Fibrobacterales</taxon>
        <taxon>Fibrobacteraceae</taxon>
        <taxon>Fibrobacter</taxon>
    </lineage>
</organism>
<evidence type="ECO:0008006" key="4">
    <source>
        <dbReference type="Google" id="ProtNLM"/>
    </source>
</evidence>
<dbReference type="Proteomes" id="UP000255423">
    <property type="component" value="Unassembled WGS sequence"/>
</dbReference>
<proteinExistence type="predicted"/>
<keyword evidence="1" id="KW-0812">Transmembrane</keyword>
<evidence type="ECO:0000313" key="2">
    <source>
        <dbReference type="EMBL" id="SUQ19052.1"/>
    </source>
</evidence>
<feature type="transmembrane region" description="Helical" evidence="1">
    <location>
        <begin position="98"/>
        <end position="123"/>
    </location>
</feature>
<keyword evidence="1" id="KW-1133">Transmembrane helix</keyword>
<keyword evidence="1" id="KW-0472">Membrane</keyword>
<dbReference type="EMBL" id="UHJL01000001">
    <property type="protein sequence ID" value="SUQ19052.1"/>
    <property type="molecule type" value="Genomic_DNA"/>
</dbReference>
<evidence type="ECO:0000256" key="1">
    <source>
        <dbReference type="SAM" id="Phobius"/>
    </source>
</evidence>
<name>A0A380RVZ9_FIBSU</name>
<feature type="transmembrane region" description="Helical" evidence="1">
    <location>
        <begin position="48"/>
        <end position="77"/>
    </location>
</feature>
<protein>
    <recommendedName>
        <fullName evidence="4">DUF2798 domain-containing protein</fullName>
    </recommendedName>
</protein>
<gene>
    <name evidence="2" type="ORF">SAMN05661053_0277</name>
</gene>
<accession>A0A380RVZ9</accession>
<feature type="transmembrane region" description="Helical" evidence="1">
    <location>
        <begin position="135"/>
        <end position="161"/>
    </location>
</feature>
<dbReference type="AlphaFoldDB" id="A0A380RVZ9"/>
<evidence type="ECO:0000313" key="3">
    <source>
        <dbReference type="Proteomes" id="UP000255423"/>
    </source>
</evidence>